<dbReference type="EMBL" id="HBUE01131197">
    <property type="protein sequence ID" value="CAG6496507.1"/>
    <property type="molecule type" value="Transcribed_RNA"/>
</dbReference>
<sequence>MTAWLQDTRRFSTVATHVKHCSVQESTSLRTSSRSGTFRSPSEKRHPAQFSRSNRTCSPADQPAGQATATHTTTGLPSVASSNTHHHQRGERPSGNQSTLFCCSTFPPRVDARR</sequence>
<proteinExistence type="predicted"/>
<dbReference type="AlphaFoldDB" id="A0A8D8CSE9"/>
<feature type="region of interest" description="Disordered" evidence="1">
    <location>
        <begin position="21"/>
        <end position="114"/>
    </location>
</feature>
<feature type="compositionally biased region" description="Low complexity" evidence="1">
    <location>
        <begin position="26"/>
        <end position="40"/>
    </location>
</feature>
<evidence type="ECO:0000256" key="1">
    <source>
        <dbReference type="SAM" id="MobiDB-lite"/>
    </source>
</evidence>
<feature type="compositionally biased region" description="Polar residues" evidence="1">
    <location>
        <begin position="50"/>
        <end position="59"/>
    </location>
</feature>
<reference evidence="2" key="1">
    <citation type="submission" date="2021-05" db="EMBL/GenBank/DDBJ databases">
        <authorList>
            <person name="Alioto T."/>
            <person name="Alioto T."/>
            <person name="Gomez Garrido J."/>
        </authorList>
    </citation>
    <scope>NUCLEOTIDE SEQUENCE</scope>
</reference>
<protein>
    <submittedName>
        <fullName evidence="2">(northern house mosquito) hypothetical protein</fullName>
    </submittedName>
</protein>
<accession>A0A8D8CSE9</accession>
<organism evidence="2">
    <name type="scientific">Culex pipiens</name>
    <name type="common">House mosquito</name>
    <dbReference type="NCBI Taxonomy" id="7175"/>
    <lineage>
        <taxon>Eukaryota</taxon>
        <taxon>Metazoa</taxon>
        <taxon>Ecdysozoa</taxon>
        <taxon>Arthropoda</taxon>
        <taxon>Hexapoda</taxon>
        <taxon>Insecta</taxon>
        <taxon>Pterygota</taxon>
        <taxon>Neoptera</taxon>
        <taxon>Endopterygota</taxon>
        <taxon>Diptera</taxon>
        <taxon>Nematocera</taxon>
        <taxon>Culicoidea</taxon>
        <taxon>Culicidae</taxon>
        <taxon>Culicinae</taxon>
        <taxon>Culicini</taxon>
        <taxon>Culex</taxon>
        <taxon>Culex</taxon>
    </lineage>
</organism>
<name>A0A8D8CSE9_CULPI</name>
<evidence type="ECO:0000313" key="2">
    <source>
        <dbReference type="EMBL" id="CAG6496507.1"/>
    </source>
</evidence>